<organism evidence="2 3">
    <name type="scientific">Flavobacterium rivuli WB 3.3-2 = DSM 21788</name>
    <dbReference type="NCBI Taxonomy" id="1121895"/>
    <lineage>
        <taxon>Bacteria</taxon>
        <taxon>Pseudomonadati</taxon>
        <taxon>Bacteroidota</taxon>
        <taxon>Flavobacteriia</taxon>
        <taxon>Flavobacteriales</taxon>
        <taxon>Flavobacteriaceae</taxon>
        <taxon>Flavobacterium</taxon>
    </lineage>
</organism>
<evidence type="ECO:0000256" key="1">
    <source>
        <dbReference type="SAM" id="Phobius"/>
    </source>
</evidence>
<keyword evidence="1" id="KW-1133">Transmembrane helix</keyword>
<dbReference type="AlphaFoldDB" id="A0A0A2M8X8"/>
<feature type="transmembrane region" description="Helical" evidence="1">
    <location>
        <begin position="18"/>
        <end position="36"/>
    </location>
</feature>
<evidence type="ECO:0000313" key="3">
    <source>
        <dbReference type="Proteomes" id="UP000030152"/>
    </source>
</evidence>
<sequence length="108" mass="12604">MEDIKAMYLEKESKKKNLWLAAGLYALAVASLFPAMRHTSLYLIPFLIACYIVYTTPAQPYDYYIVVQTTVTRHRIKINAKHRLKVLKDITAFLNHHFMYKTFNAMTA</sequence>
<keyword evidence="1" id="KW-0472">Membrane</keyword>
<dbReference type="EMBL" id="JRLX01000039">
    <property type="protein sequence ID" value="KGO84735.1"/>
    <property type="molecule type" value="Genomic_DNA"/>
</dbReference>
<reference evidence="2 3" key="1">
    <citation type="submission" date="2013-09" db="EMBL/GenBank/DDBJ databases">
        <authorList>
            <person name="Zeng Z."/>
            <person name="Chen C."/>
        </authorList>
    </citation>
    <scope>NUCLEOTIDE SEQUENCE [LARGE SCALE GENOMIC DNA]</scope>
    <source>
        <strain evidence="2 3">WB 3.3-2</strain>
    </source>
</reference>
<keyword evidence="1" id="KW-0812">Transmembrane</keyword>
<keyword evidence="3" id="KW-1185">Reference proteome</keyword>
<comment type="caution">
    <text evidence="2">The sequence shown here is derived from an EMBL/GenBank/DDBJ whole genome shotgun (WGS) entry which is preliminary data.</text>
</comment>
<feature type="transmembrane region" description="Helical" evidence="1">
    <location>
        <begin position="42"/>
        <end position="67"/>
    </location>
</feature>
<dbReference type="Proteomes" id="UP000030152">
    <property type="component" value="Unassembled WGS sequence"/>
</dbReference>
<name>A0A0A2M8X8_9FLAO</name>
<gene>
    <name evidence="2" type="ORF">Q765_19950</name>
</gene>
<accession>A0A0A2M8X8</accession>
<protein>
    <submittedName>
        <fullName evidence="2">Uncharacterized protein</fullName>
    </submittedName>
</protein>
<proteinExistence type="predicted"/>
<evidence type="ECO:0000313" key="2">
    <source>
        <dbReference type="EMBL" id="KGO84735.1"/>
    </source>
</evidence>